<name>A0A918MYF3_9BURK</name>
<gene>
    <name evidence="2" type="ORF">GCM10011450_17570</name>
</gene>
<reference evidence="2" key="2">
    <citation type="submission" date="2020-09" db="EMBL/GenBank/DDBJ databases">
        <authorList>
            <person name="Sun Q."/>
            <person name="Kim S."/>
        </authorList>
    </citation>
    <scope>NUCLEOTIDE SEQUENCE</scope>
    <source>
        <strain evidence="2">KCTC 23732</strain>
    </source>
</reference>
<dbReference type="GO" id="GO:0016020">
    <property type="term" value="C:membrane"/>
    <property type="evidence" value="ECO:0007669"/>
    <property type="project" value="TreeGrafter"/>
</dbReference>
<sequence>MTMVNHVSPAGYQSVWADLCGVSFTQGWLDANGISTRFLHAGQEDKPALIMLHGVGGHAEAYVRNLKAHAEHFNVWAIDMIGHGWTDKPEGAREISHYVDHVLKVMDKLGLEKASFTGESLGGWVAARLAIDYPERVERLVLNTAGGSQADPVVMERLKSLSMRAVEDPSWEFIKARLEWLMADKSKVNDDLVATRQAIYAQPGMIEAQRGNMALQEMQIRQRNILRVEDYGRIKAPTLVLWTSDDPTADVTEGRRMASMIPGALFTVMDGCGHWPQFEDAQTFNRIHVDFLLGKEVPEASTV</sequence>
<dbReference type="EMBL" id="BMYS01000011">
    <property type="protein sequence ID" value="GGW88088.1"/>
    <property type="molecule type" value="Genomic_DNA"/>
</dbReference>
<protein>
    <submittedName>
        <fullName evidence="2">2-hydroxy-6-ketonona-2,4-dienedioic acid hydrolase</fullName>
    </submittedName>
</protein>
<dbReference type="InterPro" id="IPR000073">
    <property type="entry name" value="AB_hydrolase_1"/>
</dbReference>
<comment type="caution">
    <text evidence="2">The sequence shown here is derived from an EMBL/GenBank/DDBJ whole genome shotgun (WGS) entry which is preliminary data.</text>
</comment>
<dbReference type="InterPro" id="IPR050266">
    <property type="entry name" value="AB_hydrolase_sf"/>
</dbReference>
<evidence type="ECO:0000313" key="2">
    <source>
        <dbReference type="EMBL" id="GGW88088.1"/>
    </source>
</evidence>
<evidence type="ECO:0000259" key="1">
    <source>
        <dbReference type="Pfam" id="PF00561"/>
    </source>
</evidence>
<dbReference type="Gene3D" id="3.40.50.1820">
    <property type="entry name" value="alpha/beta hydrolase"/>
    <property type="match status" value="1"/>
</dbReference>
<dbReference type="PANTHER" id="PTHR43798">
    <property type="entry name" value="MONOACYLGLYCEROL LIPASE"/>
    <property type="match status" value="1"/>
</dbReference>
<organism evidence="2 3">
    <name type="scientific">Advenella faeciporci</name>
    <dbReference type="NCBI Taxonomy" id="797535"/>
    <lineage>
        <taxon>Bacteria</taxon>
        <taxon>Pseudomonadati</taxon>
        <taxon>Pseudomonadota</taxon>
        <taxon>Betaproteobacteria</taxon>
        <taxon>Burkholderiales</taxon>
        <taxon>Alcaligenaceae</taxon>
    </lineage>
</organism>
<dbReference type="GO" id="GO:0016787">
    <property type="term" value="F:hydrolase activity"/>
    <property type="evidence" value="ECO:0007669"/>
    <property type="project" value="UniProtKB-KW"/>
</dbReference>
<dbReference type="PANTHER" id="PTHR43798:SF33">
    <property type="entry name" value="HYDROLASE, PUTATIVE (AFU_ORTHOLOGUE AFUA_2G14860)-RELATED"/>
    <property type="match status" value="1"/>
</dbReference>
<feature type="domain" description="AB hydrolase-1" evidence="1">
    <location>
        <begin position="47"/>
        <end position="280"/>
    </location>
</feature>
<dbReference type="InterPro" id="IPR029058">
    <property type="entry name" value="AB_hydrolase_fold"/>
</dbReference>
<dbReference type="Proteomes" id="UP000608345">
    <property type="component" value="Unassembled WGS sequence"/>
</dbReference>
<proteinExistence type="predicted"/>
<dbReference type="Pfam" id="PF00561">
    <property type="entry name" value="Abhydrolase_1"/>
    <property type="match status" value="1"/>
</dbReference>
<dbReference type="PRINTS" id="PR00111">
    <property type="entry name" value="ABHYDROLASE"/>
</dbReference>
<evidence type="ECO:0000313" key="3">
    <source>
        <dbReference type="Proteomes" id="UP000608345"/>
    </source>
</evidence>
<keyword evidence="2" id="KW-0378">Hydrolase</keyword>
<keyword evidence="3" id="KW-1185">Reference proteome</keyword>
<dbReference type="AlphaFoldDB" id="A0A918MYF3"/>
<dbReference type="RefSeq" id="WP_229793957.1">
    <property type="nucleotide sequence ID" value="NZ_BAABFY010000006.1"/>
</dbReference>
<accession>A0A918MYF3</accession>
<reference evidence="2" key="1">
    <citation type="journal article" date="2014" name="Int. J. Syst. Evol. Microbiol.">
        <title>Complete genome sequence of Corynebacterium casei LMG S-19264T (=DSM 44701T), isolated from a smear-ripened cheese.</title>
        <authorList>
            <consortium name="US DOE Joint Genome Institute (JGI-PGF)"/>
            <person name="Walter F."/>
            <person name="Albersmeier A."/>
            <person name="Kalinowski J."/>
            <person name="Ruckert C."/>
        </authorList>
    </citation>
    <scope>NUCLEOTIDE SEQUENCE</scope>
    <source>
        <strain evidence="2">KCTC 23732</strain>
    </source>
</reference>
<dbReference type="SUPFAM" id="SSF53474">
    <property type="entry name" value="alpha/beta-Hydrolases"/>
    <property type="match status" value="1"/>
</dbReference>